<evidence type="ECO:0000313" key="5">
    <source>
        <dbReference type="EMBL" id="KKC31825.1"/>
    </source>
</evidence>
<dbReference type="InterPro" id="IPR012334">
    <property type="entry name" value="Pectin_lyas_fold"/>
</dbReference>
<dbReference type="AlphaFoldDB" id="A0A0F5PT92"/>
<name>A0A0F5PT92_9HYPH</name>
<comment type="subcellular location">
    <subcellularLocation>
        <location evidence="1">Secreted</location>
    </subcellularLocation>
</comment>
<sequence length="308" mass="30703">MAGQRSFTGNGASAPVTNTGTITIERGGYMALIGGSVANSGTITVPMGEAAVGSGGQATLDLSGDGFLQVALPTQWHGSDALVSNSGTISADSGMVKLTAAAASDMARQAVNMSGTIEARGVSGRSGDITLFGGEGKVVVMGRVVVRNTEGKGGSVTVASREIELATAVIDASGTTGGGTIRIGGERQGTGTLLHAETLTVDAGTSINANATISGNGGEAEVSGKALLAYTGFTDLSATNGAFGTLLLDPYNVTISTGPTATSRASRPAAMTASSMPRRSKTRCPAPMSSCPPAVAAHRRAISPWPRR</sequence>
<evidence type="ECO:0000313" key="6">
    <source>
        <dbReference type="EMBL" id="SFC77928.1"/>
    </source>
</evidence>
<feature type="compositionally biased region" description="Basic residues" evidence="4">
    <location>
        <begin position="297"/>
        <end position="308"/>
    </location>
</feature>
<dbReference type="Gene3D" id="2.160.20.10">
    <property type="entry name" value="Single-stranded right-handed beta-helix, Pectin lyase-like"/>
    <property type="match status" value="1"/>
</dbReference>
<dbReference type="EMBL" id="LAPV01000153">
    <property type="protein sequence ID" value="KKC31825.1"/>
    <property type="molecule type" value="Genomic_DNA"/>
</dbReference>
<dbReference type="InterPro" id="IPR050909">
    <property type="entry name" value="Bact_Autotransporter_VF"/>
</dbReference>
<keyword evidence="7" id="KW-1185">Reference proteome</keyword>
<dbReference type="InterPro" id="IPR011050">
    <property type="entry name" value="Pectin_lyase_fold/virulence"/>
</dbReference>
<evidence type="ECO:0000313" key="8">
    <source>
        <dbReference type="Proteomes" id="UP000182258"/>
    </source>
</evidence>
<accession>A0A0F5PT92</accession>
<reference evidence="5 7" key="1">
    <citation type="submission" date="2015-03" db="EMBL/GenBank/DDBJ databases">
        <authorList>
            <person name="Lepp D."/>
            <person name="Hassan Y.I."/>
            <person name="Li X.-Z."/>
            <person name="Zhou T."/>
        </authorList>
    </citation>
    <scope>NUCLEOTIDE SEQUENCE [LARGE SCALE GENOMIC DNA]</scope>
    <source>
        <strain evidence="5 7">Cr7-05</strain>
    </source>
</reference>
<dbReference type="Proteomes" id="UP000182258">
    <property type="component" value="Unassembled WGS sequence"/>
</dbReference>
<dbReference type="Proteomes" id="UP000033519">
    <property type="component" value="Unassembled WGS sequence"/>
</dbReference>
<dbReference type="GO" id="GO:0005576">
    <property type="term" value="C:extracellular region"/>
    <property type="evidence" value="ECO:0007669"/>
    <property type="project" value="UniProtKB-SubCell"/>
</dbReference>
<keyword evidence="3" id="KW-0732">Signal</keyword>
<organism evidence="6 8">
    <name type="scientific">Devosia psychrophila</name>
    <dbReference type="NCBI Taxonomy" id="728005"/>
    <lineage>
        <taxon>Bacteria</taxon>
        <taxon>Pseudomonadati</taxon>
        <taxon>Pseudomonadota</taxon>
        <taxon>Alphaproteobacteria</taxon>
        <taxon>Hyphomicrobiales</taxon>
        <taxon>Devosiaceae</taxon>
        <taxon>Devosia</taxon>
    </lineage>
</organism>
<evidence type="ECO:0000256" key="4">
    <source>
        <dbReference type="SAM" id="MobiDB-lite"/>
    </source>
</evidence>
<evidence type="ECO:0000313" key="7">
    <source>
        <dbReference type="Proteomes" id="UP000033519"/>
    </source>
</evidence>
<protein>
    <recommendedName>
        <fullName evidence="9">Autotransporter-associated beta strand repeat-containing protein</fullName>
    </recommendedName>
</protein>
<proteinExistence type="predicted"/>
<evidence type="ECO:0000256" key="2">
    <source>
        <dbReference type="ARBA" id="ARBA00022525"/>
    </source>
</evidence>
<keyword evidence="2" id="KW-0964">Secreted</keyword>
<gene>
    <name evidence="6" type="ORF">SAMN04488059_11121</name>
    <name evidence="5" type="ORF">WH91_17595</name>
</gene>
<dbReference type="STRING" id="728005.SAMN04488059_11121"/>
<evidence type="ECO:0008006" key="9">
    <source>
        <dbReference type="Google" id="ProtNLM"/>
    </source>
</evidence>
<dbReference type="PATRIC" id="fig|728005.3.peg.1744"/>
<evidence type="ECO:0000256" key="1">
    <source>
        <dbReference type="ARBA" id="ARBA00004613"/>
    </source>
</evidence>
<dbReference type="PANTHER" id="PTHR12338">
    <property type="entry name" value="AUTOTRANSPORTER"/>
    <property type="match status" value="1"/>
</dbReference>
<dbReference type="SUPFAM" id="SSF51126">
    <property type="entry name" value="Pectin lyase-like"/>
    <property type="match status" value="1"/>
</dbReference>
<reference evidence="6 8" key="2">
    <citation type="submission" date="2016-10" db="EMBL/GenBank/DDBJ databases">
        <authorList>
            <person name="de Groot N.N."/>
        </authorList>
    </citation>
    <scope>NUCLEOTIDE SEQUENCE [LARGE SCALE GENOMIC DNA]</scope>
    <source>
        <strain evidence="6 8">CGMCC 1.10210</strain>
    </source>
</reference>
<dbReference type="EMBL" id="FOMB01000011">
    <property type="protein sequence ID" value="SFC77928.1"/>
    <property type="molecule type" value="Genomic_DNA"/>
</dbReference>
<feature type="region of interest" description="Disordered" evidence="4">
    <location>
        <begin position="258"/>
        <end position="308"/>
    </location>
</feature>
<evidence type="ECO:0000256" key="3">
    <source>
        <dbReference type="ARBA" id="ARBA00022729"/>
    </source>
</evidence>
<dbReference type="PANTHER" id="PTHR12338:SF8">
    <property type="entry name" value="HEME_HEMOPEXIN-BINDING PROTEIN"/>
    <property type="match status" value="1"/>
</dbReference>